<dbReference type="KEGG" id="rhp:LPB142_05480"/>
<accession>A0A1D9MAH2</accession>
<dbReference type="EMBL" id="CP017781">
    <property type="protein sequence ID" value="AOZ68837.1"/>
    <property type="molecule type" value="Genomic_DNA"/>
</dbReference>
<keyword evidence="3" id="KW-1185">Reference proteome</keyword>
<reference evidence="2 3" key="1">
    <citation type="submission" date="2016-10" db="EMBL/GenBank/DDBJ databases">
        <title>Rhodobacter sp. LPB0142, isolated from sea water.</title>
        <authorList>
            <person name="Kim E."/>
            <person name="Yi H."/>
        </authorList>
    </citation>
    <scope>NUCLEOTIDE SEQUENCE [LARGE SCALE GENOMIC DNA]</scope>
    <source>
        <strain evidence="2 3">LPB0142</strain>
    </source>
</reference>
<evidence type="ECO:0000259" key="1">
    <source>
        <dbReference type="Pfam" id="PF13403"/>
    </source>
</evidence>
<protein>
    <recommendedName>
        <fullName evidence="1">Hedgehog/Intein (Hint) domain-containing protein</fullName>
    </recommendedName>
</protein>
<name>A0A1D9MAH2_9RHOB</name>
<dbReference type="InterPro" id="IPR028992">
    <property type="entry name" value="Hedgehog/Intein_dom"/>
</dbReference>
<dbReference type="SUPFAM" id="SSF51294">
    <property type="entry name" value="Hedgehog/intein (Hint) domain"/>
    <property type="match status" value="1"/>
</dbReference>
<gene>
    <name evidence="2" type="ORF">LPB142_05480</name>
</gene>
<dbReference type="InterPro" id="IPR036844">
    <property type="entry name" value="Hint_dom_sf"/>
</dbReference>
<evidence type="ECO:0000313" key="2">
    <source>
        <dbReference type="EMBL" id="AOZ68837.1"/>
    </source>
</evidence>
<proteinExistence type="predicted"/>
<dbReference type="STRING" id="1850250.LPB142_05480"/>
<dbReference type="Proteomes" id="UP000176562">
    <property type="component" value="Chromosome"/>
</dbReference>
<evidence type="ECO:0000313" key="3">
    <source>
        <dbReference type="Proteomes" id="UP000176562"/>
    </source>
</evidence>
<organism evidence="2 3">
    <name type="scientific">Rhodobacter xanthinilyticus</name>
    <dbReference type="NCBI Taxonomy" id="1850250"/>
    <lineage>
        <taxon>Bacteria</taxon>
        <taxon>Pseudomonadati</taxon>
        <taxon>Pseudomonadota</taxon>
        <taxon>Alphaproteobacteria</taxon>
        <taxon>Rhodobacterales</taxon>
        <taxon>Rhodobacter group</taxon>
        <taxon>Rhodobacter</taxon>
    </lineage>
</organism>
<feature type="domain" description="Hedgehog/Intein (Hint)" evidence="1">
    <location>
        <begin position="32"/>
        <end position="163"/>
    </location>
</feature>
<dbReference type="Pfam" id="PF13403">
    <property type="entry name" value="Hint_2"/>
    <property type="match status" value="1"/>
</dbReference>
<dbReference type="AlphaFoldDB" id="A0A1D9MAH2"/>
<sequence>MRAVLTRPGFRKGDPREPISFDSFIDLGHGLYAETVLLTTDGPRPIARVAVGDRVLTFDHGPQPVRHIERVEFSWLRTEVPEALWPLRLPPGLFGNTEERFVAPQQALLLESDIAEEDYGDPFVLIPANVLALIPQVERVKPSSERVIFRPRFDRPELVLTEDGAVMLCDTGSMIDDWGFYDDDDAPLSYTTLPEDFAVDLLKREIARDGGIEAHIAKHLSRFEKFREAG</sequence>